<evidence type="ECO:0000256" key="1">
    <source>
        <dbReference type="ARBA" id="ARBA00006484"/>
    </source>
</evidence>
<dbReference type="InterPro" id="IPR036291">
    <property type="entry name" value="NAD(P)-bd_dom_sf"/>
</dbReference>
<name>A0A6A7XY87_9HYPH</name>
<dbReference type="EMBL" id="VWNA01000001">
    <property type="protein sequence ID" value="MQT11343.1"/>
    <property type="molecule type" value="Genomic_DNA"/>
</dbReference>
<dbReference type="Gene3D" id="3.40.50.720">
    <property type="entry name" value="NAD(P)-binding Rossmann-like Domain"/>
    <property type="match status" value="1"/>
</dbReference>
<dbReference type="SUPFAM" id="SSF51735">
    <property type="entry name" value="NAD(P)-binding Rossmann-fold domains"/>
    <property type="match status" value="1"/>
</dbReference>
<evidence type="ECO:0000313" key="3">
    <source>
        <dbReference type="Proteomes" id="UP000332515"/>
    </source>
</evidence>
<dbReference type="InterPro" id="IPR002347">
    <property type="entry name" value="SDR_fam"/>
</dbReference>
<dbReference type="PANTHER" id="PTHR42879">
    <property type="entry name" value="3-OXOACYL-(ACYL-CARRIER-PROTEIN) REDUCTASE"/>
    <property type="match status" value="1"/>
</dbReference>
<comment type="similarity">
    <text evidence="1">Belongs to the short-chain dehydrogenases/reductases (SDR) family.</text>
</comment>
<dbReference type="PANTHER" id="PTHR42879:SF6">
    <property type="entry name" value="NADPH-DEPENDENT REDUCTASE BACG"/>
    <property type="match status" value="1"/>
</dbReference>
<sequence>MDLELRGARALVLGGNKGLGRGVAEALAGEGATVAIVGRDAAASAETLAVLKAKAAGSRAFAADLSDSTEVTRLIATLDEDFPAIDIVVLNGGGPPVGSAAAIDPAAWRHQFETMVLANMRIATHLLPGMRDRRFGRILIVASVSVREPIEGLVMSNSLRGAVAGWAKTLADEVAGDGVTVNLLLPGSHATARIESFVRADAERRGLDVATVRAENAAAIPVRRFGTPEEFGAAAAFLASRKAGFITGTALTIDGGAARSML</sequence>
<dbReference type="RefSeq" id="WP_153477901.1">
    <property type="nucleotide sequence ID" value="NZ_VWNA01000001.1"/>
</dbReference>
<keyword evidence="3" id="KW-1185">Reference proteome</keyword>
<dbReference type="Proteomes" id="UP000332515">
    <property type="component" value="Unassembled WGS sequence"/>
</dbReference>
<dbReference type="InterPro" id="IPR050259">
    <property type="entry name" value="SDR"/>
</dbReference>
<reference evidence="2 3" key="1">
    <citation type="submission" date="2019-09" db="EMBL/GenBank/DDBJ databases">
        <title>Segnochrobactrum spirostomi gen. nov., sp. nov., isolated from the ciliate Spirostomum cf. yagiui and description of a novel family, Segnochrobactraceae fam. nov. within the order Rhizobiales of the class Alphaproteobacteria.</title>
        <authorList>
            <person name="Akter S."/>
            <person name="Shazib S.U.A."/>
            <person name="Shin M.K."/>
        </authorList>
    </citation>
    <scope>NUCLEOTIDE SEQUENCE [LARGE SCALE GENOMIC DNA]</scope>
    <source>
        <strain evidence="2 3">Sp-1</strain>
    </source>
</reference>
<organism evidence="2 3">
    <name type="scientific">Segnochrobactrum spirostomi</name>
    <dbReference type="NCBI Taxonomy" id="2608987"/>
    <lineage>
        <taxon>Bacteria</taxon>
        <taxon>Pseudomonadati</taxon>
        <taxon>Pseudomonadota</taxon>
        <taxon>Alphaproteobacteria</taxon>
        <taxon>Hyphomicrobiales</taxon>
        <taxon>Segnochrobactraceae</taxon>
        <taxon>Segnochrobactrum</taxon>
    </lineage>
</organism>
<dbReference type="AlphaFoldDB" id="A0A6A7XY87"/>
<proteinExistence type="inferred from homology"/>
<comment type="caution">
    <text evidence="2">The sequence shown here is derived from an EMBL/GenBank/DDBJ whole genome shotgun (WGS) entry which is preliminary data.</text>
</comment>
<dbReference type="Pfam" id="PF13561">
    <property type="entry name" value="adh_short_C2"/>
    <property type="match status" value="1"/>
</dbReference>
<dbReference type="PRINTS" id="PR00081">
    <property type="entry name" value="GDHRDH"/>
</dbReference>
<accession>A0A6A7XY87</accession>
<gene>
    <name evidence="2" type="ORF">F0357_01375</name>
</gene>
<evidence type="ECO:0000313" key="2">
    <source>
        <dbReference type="EMBL" id="MQT11343.1"/>
    </source>
</evidence>
<protein>
    <submittedName>
        <fullName evidence="2">SDR family oxidoreductase</fullName>
    </submittedName>
</protein>